<gene>
    <name evidence="1" type="primary">TOP2_0</name>
    <name evidence="1" type="ORF">CM83_99923</name>
</gene>
<evidence type="ECO:0000313" key="1">
    <source>
        <dbReference type="EMBL" id="JAG43565.1"/>
    </source>
</evidence>
<dbReference type="PROSITE" id="PS00018">
    <property type="entry name" value="EF_HAND_1"/>
    <property type="match status" value="1"/>
</dbReference>
<dbReference type="GO" id="GO:0016853">
    <property type="term" value="F:isomerase activity"/>
    <property type="evidence" value="ECO:0007669"/>
    <property type="project" value="UniProtKB-KW"/>
</dbReference>
<keyword evidence="1" id="KW-0413">Isomerase</keyword>
<reference evidence="2" key="3">
    <citation type="submission" date="2014-09" db="EMBL/GenBank/DDBJ databases">
        <authorList>
            <person name="Magalhaes I.L.F."/>
            <person name="Oliveira U."/>
            <person name="Santos F.R."/>
            <person name="Vidigal T.H.D.A."/>
            <person name="Brescovit A.D."/>
            <person name="Santos A.J."/>
        </authorList>
    </citation>
    <scope>NUCLEOTIDE SEQUENCE</scope>
</reference>
<accession>A0A0A9ZJL3</accession>
<dbReference type="EMBL" id="GBRD01014612">
    <property type="protein sequence ID" value="JAG51214.1"/>
    <property type="molecule type" value="Transcribed_RNA"/>
</dbReference>
<protein>
    <submittedName>
        <fullName evidence="1">DNA topoisomerase 2</fullName>
    </submittedName>
</protein>
<proteinExistence type="predicted"/>
<dbReference type="InterPro" id="IPR018247">
    <property type="entry name" value="EF_Hand_1_Ca_BS"/>
</dbReference>
<sequence>MGSRAKRSMSDVSVKKTVTLQPREVIVLDIDKQNEILMRLKDEEDPIELYKQMLIDAWSVQEIKSQPSGSVRDLGPQAYEVIVHPSKREELPIVGYTPLYAKRFRAEKVEELETEVTVQDAPIRPKDVPRELISAQSSQMFLQLLEEINAKASYMTPFDKFVPHEDLLPQLDPAVAASLLASAEIDPVRGTIGDRKKEEESIEAQLNLPDFEELLESNDEIKKEMKENMRFWHTISGHVPAHPPSPEELKLLDFGVLCNMYMGSWGMDEDSMLLKFFYKFQYDDSWRARLKKGCHGILDECNVQKCGICPPVTDKDMSTMKDEHFFEIEDKEDYKNVVMALREEYNNKTDADTNWDFKQLIMNPVDSDLDSDGFVSDDDLILCRERRPSSKEWIKGKGPWVAPAKFDVPPPDEEDLRPCDVTCEDVEMLKFRDIIHTKDTATLEQETVELMKKKLERKKADERKGIYWRAKSNYLYRWPDFRRKVKK</sequence>
<reference evidence="1" key="1">
    <citation type="journal article" date="2014" name="PLoS ONE">
        <title>Transcriptome-Based Identification of ABC Transporters in the Western Tarnished Plant Bug Lygus hesperus.</title>
        <authorList>
            <person name="Hull J.J."/>
            <person name="Chaney K."/>
            <person name="Geib S.M."/>
            <person name="Fabrick J.A."/>
            <person name="Brent C.S."/>
            <person name="Walsh D."/>
            <person name="Lavine L.C."/>
        </authorList>
    </citation>
    <scope>NUCLEOTIDE SEQUENCE</scope>
</reference>
<name>A0A0A9ZJL3_LYGHE</name>
<dbReference type="EMBL" id="GBHO01000039">
    <property type="protein sequence ID" value="JAG43565.1"/>
    <property type="molecule type" value="Transcribed_RNA"/>
</dbReference>
<organism evidence="1">
    <name type="scientific">Lygus hesperus</name>
    <name type="common">Western plant bug</name>
    <dbReference type="NCBI Taxonomy" id="30085"/>
    <lineage>
        <taxon>Eukaryota</taxon>
        <taxon>Metazoa</taxon>
        <taxon>Ecdysozoa</taxon>
        <taxon>Arthropoda</taxon>
        <taxon>Hexapoda</taxon>
        <taxon>Insecta</taxon>
        <taxon>Pterygota</taxon>
        <taxon>Neoptera</taxon>
        <taxon>Paraneoptera</taxon>
        <taxon>Hemiptera</taxon>
        <taxon>Heteroptera</taxon>
        <taxon>Panheteroptera</taxon>
        <taxon>Cimicomorpha</taxon>
        <taxon>Miridae</taxon>
        <taxon>Mirini</taxon>
        <taxon>Lygus</taxon>
    </lineage>
</organism>
<evidence type="ECO:0000313" key="2">
    <source>
        <dbReference type="EMBL" id="JAG51214.1"/>
    </source>
</evidence>
<dbReference type="AlphaFoldDB" id="A0A0A9ZJL3"/>
<reference evidence="1" key="2">
    <citation type="submission" date="2014-07" db="EMBL/GenBank/DDBJ databases">
        <authorList>
            <person name="Hull J."/>
        </authorList>
    </citation>
    <scope>NUCLEOTIDE SEQUENCE</scope>
</reference>